<comment type="function">
    <text evidence="16">Catalyzes the stereospecific oxidation of squalene to (S)-2,3-epoxysqualene, and is considered to be a rate-limiting enzyme in steroid biosynthesis.</text>
</comment>
<evidence type="ECO:0000259" key="17">
    <source>
        <dbReference type="Pfam" id="PF01134"/>
    </source>
</evidence>
<keyword evidence="13 16" id="KW-0472">Membrane</keyword>
<keyword evidence="5 16" id="KW-0285">Flavoprotein</keyword>
<keyword evidence="14" id="KW-0753">Steroid metabolism</keyword>
<evidence type="ECO:0000256" key="15">
    <source>
        <dbReference type="ARBA" id="ARBA00029435"/>
    </source>
</evidence>
<dbReference type="InterPro" id="IPR040131">
    <property type="entry name" value="MnmG_N"/>
</dbReference>
<evidence type="ECO:0000256" key="12">
    <source>
        <dbReference type="ARBA" id="ARBA00023002"/>
    </source>
</evidence>
<organism evidence="19 20">
    <name type="scientific">Morchella conica CCBAS932</name>
    <dbReference type="NCBI Taxonomy" id="1392247"/>
    <lineage>
        <taxon>Eukaryota</taxon>
        <taxon>Fungi</taxon>
        <taxon>Dikarya</taxon>
        <taxon>Ascomycota</taxon>
        <taxon>Pezizomycotina</taxon>
        <taxon>Pezizomycetes</taxon>
        <taxon>Pezizales</taxon>
        <taxon>Morchellaceae</taxon>
        <taxon>Morchella</taxon>
    </lineage>
</organism>
<dbReference type="PRINTS" id="PR00420">
    <property type="entry name" value="RNGMNOXGNASE"/>
</dbReference>
<dbReference type="PROSITE" id="PS51257">
    <property type="entry name" value="PROKAR_LIPOPROTEIN"/>
    <property type="match status" value="1"/>
</dbReference>
<gene>
    <name evidence="19" type="ORF">P167DRAFT_537605</name>
</gene>
<sequence>MATQMKPKRRENSYDVVIVGAGVLGCALAAAFGKQGRQVLLLERDLSEPDRIVGELLQPGGVEALVKLGMRDCLEGIDAIPTYGYECIYHGERVTIPYPKGPDGKAPEGRSFHHGRFIMKLREAARRTPNVTIIETTVRDVIKNNATDQVLGVICKRKGADALEEHYFGALTVSADGYASNFRKKCINKKPQVRSNFVGLELKDAVLPSPNHGHVIMGNNPPVLVYQIGTHETRMLIDMPKMPSAKDGGVKAHLKNVVLPDLPECIRPSFKAALEADRFPSMPNSFLPATTNTTPGMVLLGDAMNMRHPLTGGGMTVAFNDVVLVTELLSPATVPDLEDTDLVLRQMSKFHWQRKSLTSVVNILAQALYSLFAANDDRLRTLQRGCFEYFRMGGQCIDEPAALLAGIIRQPMVLFYHFFAVAFYSMWIMFANSAVATWPIAFVKSFGVLYKACVVLMPYIYSEIRA</sequence>
<feature type="domain" description="MnmG N-terminal" evidence="17">
    <location>
        <begin position="15"/>
        <end position="157"/>
    </location>
</feature>
<dbReference type="PANTHER" id="PTHR10835">
    <property type="entry name" value="SQUALENE MONOOXYGENASE"/>
    <property type="match status" value="1"/>
</dbReference>
<dbReference type="Pfam" id="PF08491">
    <property type="entry name" value="SE"/>
    <property type="match status" value="1"/>
</dbReference>
<dbReference type="InterPro" id="IPR013698">
    <property type="entry name" value="Squalene_epoxidase"/>
</dbReference>
<dbReference type="GO" id="GO:0006696">
    <property type="term" value="P:ergosterol biosynthetic process"/>
    <property type="evidence" value="ECO:0007669"/>
    <property type="project" value="TreeGrafter"/>
</dbReference>
<evidence type="ECO:0000256" key="2">
    <source>
        <dbReference type="ARBA" id="ARBA00004154"/>
    </source>
</evidence>
<evidence type="ECO:0000256" key="14">
    <source>
        <dbReference type="ARBA" id="ARBA00023221"/>
    </source>
</evidence>
<keyword evidence="12 16" id="KW-0560">Oxidoreductase</keyword>
<dbReference type="STRING" id="1392247.A0A3N4KM73"/>
<dbReference type="Proteomes" id="UP000277580">
    <property type="component" value="Unassembled WGS sequence"/>
</dbReference>
<dbReference type="AlphaFoldDB" id="A0A3N4KM73"/>
<evidence type="ECO:0000256" key="11">
    <source>
        <dbReference type="ARBA" id="ARBA00022989"/>
    </source>
</evidence>
<keyword evidence="20" id="KW-1185">Reference proteome</keyword>
<evidence type="ECO:0000256" key="7">
    <source>
        <dbReference type="ARBA" id="ARBA00022824"/>
    </source>
</evidence>
<dbReference type="OrthoDB" id="1678617at2759"/>
<dbReference type="InParanoid" id="A0A3N4KM73"/>
<comment type="catalytic activity">
    <reaction evidence="16">
        <text>squalene + reduced [NADPH--hemoprotein reductase] + O2 = (S)-2,3-epoxysqualene + oxidized [NADPH--hemoprotein reductase] + H2O + H(+)</text>
        <dbReference type="Rhea" id="RHEA:25282"/>
        <dbReference type="Rhea" id="RHEA-COMP:11964"/>
        <dbReference type="Rhea" id="RHEA-COMP:11965"/>
        <dbReference type="ChEBI" id="CHEBI:15377"/>
        <dbReference type="ChEBI" id="CHEBI:15378"/>
        <dbReference type="ChEBI" id="CHEBI:15379"/>
        <dbReference type="ChEBI" id="CHEBI:15440"/>
        <dbReference type="ChEBI" id="CHEBI:15441"/>
        <dbReference type="ChEBI" id="CHEBI:57618"/>
        <dbReference type="ChEBI" id="CHEBI:58210"/>
        <dbReference type="EC" id="1.14.14.17"/>
    </reaction>
</comment>
<dbReference type="GO" id="GO:0005789">
    <property type="term" value="C:endoplasmic reticulum membrane"/>
    <property type="evidence" value="ECO:0007669"/>
    <property type="project" value="UniProtKB-SubCell"/>
</dbReference>
<evidence type="ECO:0000313" key="19">
    <source>
        <dbReference type="EMBL" id="RPB10422.1"/>
    </source>
</evidence>
<protein>
    <recommendedName>
        <fullName evidence="16">Squalene monooxygenase</fullName>
        <ecNumber evidence="16">1.14.14.17</ecNumber>
    </recommendedName>
</protein>
<keyword evidence="10" id="KW-0752">Steroid biosynthesis</keyword>
<dbReference type="UniPathway" id="UPA00767">
    <property type="reaction ID" value="UER00752"/>
</dbReference>
<evidence type="ECO:0000313" key="20">
    <source>
        <dbReference type="Proteomes" id="UP000277580"/>
    </source>
</evidence>
<reference evidence="19 20" key="1">
    <citation type="journal article" date="2018" name="Nat. Ecol. Evol.">
        <title>Pezizomycetes genomes reveal the molecular basis of ectomycorrhizal truffle lifestyle.</title>
        <authorList>
            <person name="Murat C."/>
            <person name="Payen T."/>
            <person name="Noel B."/>
            <person name="Kuo A."/>
            <person name="Morin E."/>
            <person name="Chen J."/>
            <person name="Kohler A."/>
            <person name="Krizsan K."/>
            <person name="Balestrini R."/>
            <person name="Da Silva C."/>
            <person name="Montanini B."/>
            <person name="Hainaut M."/>
            <person name="Levati E."/>
            <person name="Barry K.W."/>
            <person name="Belfiori B."/>
            <person name="Cichocki N."/>
            <person name="Clum A."/>
            <person name="Dockter R.B."/>
            <person name="Fauchery L."/>
            <person name="Guy J."/>
            <person name="Iotti M."/>
            <person name="Le Tacon F."/>
            <person name="Lindquist E.A."/>
            <person name="Lipzen A."/>
            <person name="Malagnac F."/>
            <person name="Mello A."/>
            <person name="Molinier V."/>
            <person name="Miyauchi S."/>
            <person name="Poulain J."/>
            <person name="Riccioni C."/>
            <person name="Rubini A."/>
            <person name="Sitrit Y."/>
            <person name="Splivallo R."/>
            <person name="Traeger S."/>
            <person name="Wang M."/>
            <person name="Zifcakova L."/>
            <person name="Wipf D."/>
            <person name="Zambonelli A."/>
            <person name="Paolocci F."/>
            <person name="Nowrousian M."/>
            <person name="Ottonello S."/>
            <person name="Baldrian P."/>
            <person name="Spatafora J.W."/>
            <person name="Henrissat B."/>
            <person name="Nagy L.G."/>
            <person name="Aury J.M."/>
            <person name="Wincker P."/>
            <person name="Grigoriev I.V."/>
            <person name="Bonfante P."/>
            <person name="Martin F.M."/>
        </authorList>
    </citation>
    <scope>NUCLEOTIDE SEQUENCE [LARGE SCALE GENOMIC DNA]</scope>
    <source>
        <strain evidence="19 20">CCBAS932</strain>
    </source>
</reference>
<accession>A0A3N4KM73</accession>
<dbReference type="InterPro" id="IPR036188">
    <property type="entry name" value="FAD/NAD-bd_sf"/>
</dbReference>
<evidence type="ECO:0000256" key="1">
    <source>
        <dbReference type="ARBA" id="ARBA00001974"/>
    </source>
</evidence>
<evidence type="ECO:0000256" key="6">
    <source>
        <dbReference type="ARBA" id="ARBA00022692"/>
    </source>
</evidence>
<evidence type="ECO:0000256" key="8">
    <source>
        <dbReference type="ARBA" id="ARBA00022827"/>
    </source>
</evidence>
<evidence type="ECO:0000256" key="13">
    <source>
        <dbReference type="ARBA" id="ARBA00023136"/>
    </source>
</evidence>
<keyword evidence="6 16" id="KW-0812">Transmembrane</keyword>
<comment type="pathway">
    <text evidence="15">Steroid metabolism; ergosterol biosynthesis.</text>
</comment>
<dbReference type="PANTHER" id="PTHR10835:SF0">
    <property type="entry name" value="SQUALENE MONOOXYGENASE"/>
    <property type="match status" value="1"/>
</dbReference>
<dbReference type="Gene3D" id="3.50.50.60">
    <property type="entry name" value="FAD/NAD(P)-binding domain"/>
    <property type="match status" value="1"/>
</dbReference>
<keyword evidence="10" id="KW-0444">Lipid biosynthesis</keyword>
<evidence type="ECO:0000256" key="4">
    <source>
        <dbReference type="ARBA" id="ARBA00008802"/>
    </source>
</evidence>
<name>A0A3N4KM73_9PEZI</name>
<keyword evidence="7 16" id="KW-0256">Endoplasmic reticulum</keyword>
<feature type="transmembrane region" description="Helical" evidence="16">
    <location>
        <begin position="413"/>
        <end position="430"/>
    </location>
</feature>
<dbReference type="SUPFAM" id="SSF51905">
    <property type="entry name" value="FAD/NAD(P)-binding domain"/>
    <property type="match status" value="1"/>
</dbReference>
<feature type="transmembrane region" description="Helical" evidence="16">
    <location>
        <begin position="436"/>
        <end position="461"/>
    </location>
</feature>
<evidence type="ECO:0000256" key="9">
    <source>
        <dbReference type="ARBA" id="ARBA00022848"/>
    </source>
</evidence>
<dbReference type="EMBL" id="ML119143">
    <property type="protein sequence ID" value="RPB10422.1"/>
    <property type="molecule type" value="Genomic_DNA"/>
</dbReference>
<evidence type="ECO:0000259" key="18">
    <source>
        <dbReference type="Pfam" id="PF08491"/>
    </source>
</evidence>
<keyword evidence="9" id="KW-0492">Microsome</keyword>
<keyword evidence="11 16" id="KW-1133">Transmembrane helix</keyword>
<dbReference type="GO" id="GO:0004506">
    <property type="term" value="F:squalene monooxygenase activity"/>
    <property type="evidence" value="ECO:0007669"/>
    <property type="project" value="UniProtKB-UniRule"/>
</dbReference>
<dbReference type="Pfam" id="PF01134">
    <property type="entry name" value="GIDA"/>
    <property type="match status" value="1"/>
</dbReference>
<keyword evidence="10" id="KW-0443">Lipid metabolism</keyword>
<evidence type="ECO:0000256" key="5">
    <source>
        <dbReference type="ARBA" id="ARBA00022630"/>
    </source>
</evidence>
<dbReference type="InterPro" id="IPR040125">
    <property type="entry name" value="Squalene_monox"/>
</dbReference>
<comment type="cofactor">
    <cofactor evidence="1 16">
        <name>FAD</name>
        <dbReference type="ChEBI" id="CHEBI:57692"/>
    </cofactor>
</comment>
<evidence type="ECO:0000256" key="16">
    <source>
        <dbReference type="RuleBase" id="RU367121"/>
    </source>
</evidence>
<feature type="domain" description="Squalene epoxidase" evidence="18">
    <location>
        <begin position="170"/>
        <end position="441"/>
    </location>
</feature>
<proteinExistence type="inferred from homology"/>
<dbReference type="FunCoup" id="A0A3N4KM73">
    <property type="interactions" value="165"/>
</dbReference>
<dbReference type="GO" id="GO:0050660">
    <property type="term" value="F:flavin adenine dinucleotide binding"/>
    <property type="evidence" value="ECO:0007669"/>
    <property type="project" value="UniProtKB-UniRule"/>
</dbReference>
<dbReference type="EC" id="1.14.14.17" evidence="16"/>
<evidence type="ECO:0000256" key="10">
    <source>
        <dbReference type="ARBA" id="ARBA00022955"/>
    </source>
</evidence>
<dbReference type="FunFam" id="3.50.50.60:FF:000166">
    <property type="entry name" value="Squalene monooxygenase Erg1"/>
    <property type="match status" value="1"/>
</dbReference>
<comment type="similarity">
    <text evidence="4 16">Belongs to the squalene monooxygenase family.</text>
</comment>
<comment type="subcellular location">
    <subcellularLocation>
        <location evidence="3 16">Endoplasmic reticulum membrane</location>
        <topology evidence="3 16">Multi-pass membrane protein</topology>
    </subcellularLocation>
    <subcellularLocation>
        <location evidence="2">Microsome membrane</location>
        <topology evidence="2">Multi-pass membrane protein</topology>
    </subcellularLocation>
</comment>
<keyword evidence="8 16" id="KW-0274">FAD</keyword>
<evidence type="ECO:0000256" key="3">
    <source>
        <dbReference type="ARBA" id="ARBA00004477"/>
    </source>
</evidence>